<evidence type="ECO:0000256" key="4">
    <source>
        <dbReference type="ARBA" id="ARBA00023069"/>
    </source>
</evidence>
<dbReference type="InterPro" id="IPR033305">
    <property type="entry name" value="Hydin-like"/>
</dbReference>
<feature type="compositionally biased region" description="Pro residues" evidence="7">
    <location>
        <begin position="2101"/>
        <end position="2111"/>
    </location>
</feature>
<comment type="subcellular location">
    <subcellularLocation>
        <location evidence="1">Cell projection</location>
        <location evidence="1">Cilium</location>
    </subcellularLocation>
    <subcellularLocation>
        <location evidence="2">Cytoplasm</location>
    </subcellularLocation>
</comment>
<dbReference type="PANTHER" id="PTHR23053">
    <property type="entry name" value="DLEC1 DELETED IN LUNG AND ESOPHAGEAL CANCER 1"/>
    <property type="match status" value="1"/>
</dbReference>
<dbReference type="PANTHER" id="PTHR23053:SF0">
    <property type="entry name" value="HYDROCEPHALUS-INDUCING PROTEIN HOMOLOG"/>
    <property type="match status" value="1"/>
</dbReference>
<dbReference type="Proteomes" id="UP000037460">
    <property type="component" value="Unassembled WGS sequence"/>
</dbReference>
<evidence type="ECO:0000313" key="10">
    <source>
        <dbReference type="EMBL" id="KOO35129.1"/>
    </source>
</evidence>
<dbReference type="InterPro" id="IPR027417">
    <property type="entry name" value="P-loop_NTPase"/>
</dbReference>
<feature type="compositionally biased region" description="Low complexity" evidence="7">
    <location>
        <begin position="2262"/>
        <end position="2272"/>
    </location>
</feature>
<keyword evidence="3" id="KW-0963">Cytoplasm</keyword>
<reference evidence="11" key="1">
    <citation type="journal article" date="2015" name="PLoS Genet.">
        <title>Genome Sequence and Transcriptome Analyses of Chrysochromulina tobin: Metabolic Tools for Enhanced Algal Fitness in the Prominent Order Prymnesiales (Haptophyceae).</title>
        <authorList>
            <person name="Hovde B.T."/>
            <person name="Deodato C.R."/>
            <person name="Hunsperger H.M."/>
            <person name="Ryken S.A."/>
            <person name="Yost W."/>
            <person name="Jha R.K."/>
            <person name="Patterson J."/>
            <person name="Monnat R.J. Jr."/>
            <person name="Barlow S.B."/>
            <person name="Starkenburg S.R."/>
            <person name="Cattolico R.A."/>
        </authorList>
    </citation>
    <scope>NUCLEOTIDE SEQUENCE</scope>
    <source>
        <strain evidence="11">CCMP291</strain>
    </source>
</reference>
<dbReference type="Pfam" id="PF12774">
    <property type="entry name" value="AAA_6"/>
    <property type="match status" value="1"/>
</dbReference>
<feature type="region of interest" description="Disordered" evidence="7">
    <location>
        <begin position="1917"/>
        <end position="1937"/>
    </location>
</feature>
<evidence type="ECO:0000256" key="6">
    <source>
        <dbReference type="SAM" id="Coils"/>
    </source>
</evidence>
<dbReference type="InterPro" id="IPR035699">
    <property type="entry name" value="AAA_6"/>
</dbReference>
<name>A0A0M0K8K3_9EUKA</name>
<evidence type="ECO:0000256" key="3">
    <source>
        <dbReference type="ARBA" id="ARBA00022490"/>
    </source>
</evidence>
<feature type="domain" description="HYDIN/VesB/CFA65-like Ig-like" evidence="9">
    <location>
        <begin position="433"/>
        <end position="526"/>
    </location>
</feature>
<feature type="compositionally biased region" description="Pro residues" evidence="7">
    <location>
        <begin position="2085"/>
        <end position="2094"/>
    </location>
</feature>
<dbReference type="InterPro" id="IPR013783">
    <property type="entry name" value="Ig-like_fold"/>
</dbReference>
<evidence type="ECO:0000259" key="9">
    <source>
        <dbReference type="Pfam" id="PF22544"/>
    </source>
</evidence>
<evidence type="ECO:0000256" key="1">
    <source>
        <dbReference type="ARBA" id="ARBA00004138"/>
    </source>
</evidence>
<dbReference type="Gene3D" id="3.40.50.300">
    <property type="entry name" value="P-loop containing nucleotide triphosphate hydrolases"/>
    <property type="match status" value="1"/>
</dbReference>
<evidence type="ECO:0000256" key="2">
    <source>
        <dbReference type="ARBA" id="ARBA00004496"/>
    </source>
</evidence>
<dbReference type="EMBL" id="JWZX01000976">
    <property type="protein sequence ID" value="KOO35129.1"/>
    <property type="molecule type" value="Genomic_DNA"/>
</dbReference>
<feature type="region of interest" description="Disordered" evidence="7">
    <location>
        <begin position="2085"/>
        <end position="2115"/>
    </location>
</feature>
<evidence type="ECO:0000313" key="11">
    <source>
        <dbReference type="Proteomes" id="UP000037460"/>
    </source>
</evidence>
<gene>
    <name evidence="10" type="ORF">Ctob_014570</name>
</gene>
<keyword evidence="6" id="KW-0175">Coiled coil</keyword>
<feature type="domain" description="HYDIN/VesB/CFA65-like Ig-like" evidence="9">
    <location>
        <begin position="186"/>
        <end position="278"/>
    </location>
</feature>
<feature type="region of interest" description="Disordered" evidence="7">
    <location>
        <begin position="1473"/>
        <end position="1507"/>
    </location>
</feature>
<evidence type="ECO:0000259" key="8">
    <source>
        <dbReference type="Pfam" id="PF12774"/>
    </source>
</evidence>
<dbReference type="Pfam" id="PF22544">
    <property type="entry name" value="HYDIN_VesB_CFA65-like_Ig"/>
    <property type="match status" value="2"/>
</dbReference>
<dbReference type="InterPro" id="IPR053879">
    <property type="entry name" value="HYDIN_VesB_CFA65-like_Ig"/>
</dbReference>
<feature type="region of interest" description="Disordered" evidence="7">
    <location>
        <begin position="2128"/>
        <end position="2150"/>
    </location>
</feature>
<dbReference type="GO" id="GO:1904158">
    <property type="term" value="P:axonemal central apparatus assembly"/>
    <property type="evidence" value="ECO:0007669"/>
    <property type="project" value="TreeGrafter"/>
</dbReference>
<proteinExistence type="predicted"/>
<dbReference type="OrthoDB" id="442692at2759"/>
<dbReference type="GO" id="GO:0005524">
    <property type="term" value="F:ATP binding"/>
    <property type="evidence" value="ECO:0007669"/>
    <property type="project" value="InterPro"/>
</dbReference>
<evidence type="ECO:0000256" key="7">
    <source>
        <dbReference type="SAM" id="MobiDB-lite"/>
    </source>
</evidence>
<evidence type="ECO:0000256" key="5">
    <source>
        <dbReference type="ARBA" id="ARBA00023273"/>
    </source>
</evidence>
<feature type="coiled-coil region" evidence="6">
    <location>
        <begin position="2194"/>
        <end position="2221"/>
    </location>
</feature>
<feature type="domain" description="Dynein heavy chain hydrolytic ATP-binding dynein motor region" evidence="8">
    <location>
        <begin position="2365"/>
        <end position="2439"/>
    </location>
</feature>
<keyword evidence="11" id="KW-1185">Reference proteome</keyword>
<protein>
    <submittedName>
        <fullName evidence="10">Hydrocephalus-inducing protein-like protein</fullName>
    </submittedName>
</protein>
<feature type="non-terminal residue" evidence="10">
    <location>
        <position position="2441"/>
    </location>
</feature>
<keyword evidence="5" id="KW-0966">Cell projection</keyword>
<dbReference type="GO" id="GO:0005930">
    <property type="term" value="C:axoneme"/>
    <property type="evidence" value="ECO:0007669"/>
    <property type="project" value="TreeGrafter"/>
</dbReference>
<comment type="caution">
    <text evidence="10">The sequence shown here is derived from an EMBL/GenBank/DDBJ whole genome shotgun (WGS) entry which is preliminary data.</text>
</comment>
<feature type="region of interest" description="Disordered" evidence="7">
    <location>
        <begin position="2251"/>
        <end position="2274"/>
    </location>
</feature>
<dbReference type="GO" id="GO:0003341">
    <property type="term" value="P:cilium movement"/>
    <property type="evidence" value="ECO:0007669"/>
    <property type="project" value="TreeGrafter"/>
</dbReference>
<organism evidence="10 11">
    <name type="scientific">Chrysochromulina tobinii</name>
    <dbReference type="NCBI Taxonomy" id="1460289"/>
    <lineage>
        <taxon>Eukaryota</taxon>
        <taxon>Haptista</taxon>
        <taxon>Haptophyta</taxon>
        <taxon>Prymnesiophyceae</taxon>
        <taxon>Prymnesiales</taxon>
        <taxon>Chrysochromulinaceae</taxon>
        <taxon>Chrysochromulina</taxon>
    </lineage>
</organism>
<sequence length="2441" mass="264371">MPAGIRSKDAPTMRTLPSHLRYAKLSADLPAEPKRTPSELSAELHGLAKPAAALQRPRVVALLNMSEFTHNVDSVVPLDEPIFQPSPPEVVFDAFEAHSKYTATLRFRNNDNVNRRLKVLKVDSVHFEVVPPKGTAAGGSKVAPGMEVAYQIIFTPRAEHDHACELVCLSEREKFVVMISARGPRPCFEFPDGVDFGLQPVRANASEAFLLRNTGKADGRFVLSVPAPFSVTPSDGALKAGGAMQLTFDFKPELCGEYAEELLIEYDSGERCFARLAGASSDVEVGLERSLLVLEPCYISLLSQTTLKLHNRSDVKVHFSWKALRSAAEDEQRRTDGLIALDDAAGSMPAHALRTQRRLVEEDPLPFADAIFAVEPLEGEIFPNSYCELTIAFRPQNAGEAAVTAYCEITGRETRLPLTLQGRGLGPKALWLYDSLDIGDVYVNSEHKYEVVLENHGDIDCDYSLTPNDSLFASRFSFSPTAGHLRSRQQQMVEVRFLSDLLGELNETFVWKLHGQPDPLPLVLKGRVVAPSFHFDDSAKEGIHFGDVSLGFLNSVDFTLTNTSEIPMRFRLRIPNEHGEEHDQFDVQPSAGIILPHGEQQLRLNFIATAVSKYNLSMLVDVEAVGDSLLSLPITAMCLAPGIKPSADALDYGDAFINHTYSLPLTIFNPSHLPAKFEVIDEAPMLKAIGEHEVTPHNGQIAAKGKVDVVVRFTTRRLGPMSLPLYVRIVGLEEAAFQVELNATSIGPKVVLAQPKLDWGKAPVLTDVPRSLGLDNQSLIPAVFKALLRRSDGPFALTEKEFIMAPGEKRELVLTAHTDDTVKTTNDLILQIKYAPEVVVPLVATGIGATISASRNMASISFGECFSSRILKEEFTLENKGRRPQVLTWVNQVTIPPPKDKKNPDAEVKMPIPAFSITPDKAIIEPGASCVFTVQALSKTAGERMEKFVCAAQVQGGQGKPEPLYETAASCTFIEPLVEATPSVLEYGYSYKPGDEAAPVPAQTRRLSLKNTSPLALTMLLKTPPPFSASKSEIFLAPDDVGNVIISYDPNYPGDLVSRAFTDTRLQLEFKEHPQKVFVSLQAQTHFPNLAMSLTEGAFGCLLNESPAKQVMQLTNTSKVGAYYAWTFAQGEGVSNPSEPHLAFDILPIRGYLEAGANETIELLFKGGSFAKARAIALCEVVGGPTYELPLSGDTSEIKYSLSESRVDFGMQSYERVEERELFLQNTGKVLFSMTLDKSVLSRKNVVEVLPEKADVKPGEKLRILVRCLAGLPTKLTESFFLNIAHFPPEEVVVTVEGIYPRISLNLPRDRSEKYAGFFVEAEAKVAAERAKEEAEKAGVPLEPEDAPLAELTPAEVCTKLSGSFAGFKSLLESWGKLVEGATIGRDDFRIAVLSTLGSTATAAAANGTFTHLTGGEEAVDVTGGAAPAAELGVAVLLEACKPPKTKRVDYVRVAAGAGEGGEVVVAQVGAQLDAEEDEDEPGSPRPLGTTLGETAGTIASPPLTGRASMRSGMSGLRVAFNDSDVDVEAERLFLSAYASNVLSRHGAEGGLLMPPNTGASRASSAGKGRYAPTLEPLPPVPPDFVLSTYVLDFGHVIKGTQKKKVFKLRNAGWNYVSLDIDKNAIAPYGLRVEPDKLVKLPGLPDPETAEFTVTFASKAPKVGLGRMVQELRLQLKPGPPVAIIIKANVTIPEVKVTVPTSITVSSVEPNSIDYGNVIVGQCLTATVELYNPKEVVAEWKVNPPLENAKDFDRFVCLPDSGNLAPGARLQMQIRFSPNTERPFGVRLMIKVANNNKPVYLNVIGQGKELKVATQPDSVMVPAVQPHADAASAFFRLTNPSDYPIEVYSYDFDGLVDDKEHAFLQYEAMVREDTSAPTVQNDALLLPLREPGDPFWQSISDGYEERRAAALAAELGEEVPPPPPAPEAVGELEAPPEPVEPKQRTLIMLTPAPLARSAELAKELAFAYQVPAVLLAEVVAAEDRRLRDEAWAAQEAAREARVADAMAAAEAAGTEYVPTEEDEYVEPEAPPAPLDPANISGCIAAALSREKRPDGAVIVMPEQPTVFATKEQLLEAVVLALGYAPPPPPEPPPDPKAKKGAPPPPPPPPSAGEPVWSFALQTTLKDVPPLAEGDEGYVPPAEGEAPAPWLPKGEETVEARAAAQLAAEIDAMPKLGPIPDVEEEAYEALEPTAREHFERKRREHRRRLAVAEAKVAAAKMAFAFRLVQLQEASASFASLEQAASAKFFVAPPEPPPPEPEPEGGWPEGEAPAPWRPPRGLAGHYTVDASLPLDAVMELVEACLFERPPPIPDVPPPPPIPLPFGNQILKRTKLRAQRPVPTGLLDDAGRGRLYTIPPPPPKPDVMGCTLGKFVMVTNCGDQMDFRSLGNIYKGVAMAGLWSCFDEFNRINLDVLSVAAQQVGSVLMAVKMGAQMFQFTDGQ</sequence>
<feature type="region of interest" description="Disordered" evidence="7">
    <location>
        <begin position="2015"/>
        <end position="2036"/>
    </location>
</feature>
<accession>A0A0M0K8K3</accession>
<keyword evidence="4" id="KW-0969">Cilium</keyword>
<dbReference type="Gene3D" id="2.60.40.10">
    <property type="entry name" value="Immunoglobulins"/>
    <property type="match status" value="11"/>
</dbReference>